<feature type="compositionally biased region" description="Basic residues" evidence="2">
    <location>
        <begin position="243"/>
        <end position="257"/>
    </location>
</feature>
<organism evidence="4 5">
    <name type="scientific">Zootermopsis nevadensis</name>
    <name type="common">Dampwood termite</name>
    <dbReference type="NCBI Taxonomy" id="136037"/>
    <lineage>
        <taxon>Eukaryota</taxon>
        <taxon>Metazoa</taxon>
        <taxon>Ecdysozoa</taxon>
        <taxon>Arthropoda</taxon>
        <taxon>Hexapoda</taxon>
        <taxon>Insecta</taxon>
        <taxon>Pterygota</taxon>
        <taxon>Neoptera</taxon>
        <taxon>Polyneoptera</taxon>
        <taxon>Dictyoptera</taxon>
        <taxon>Blattodea</taxon>
        <taxon>Blattoidea</taxon>
        <taxon>Termitoidae</taxon>
        <taxon>Termopsidae</taxon>
        <taxon>Zootermopsis</taxon>
    </lineage>
</organism>
<dbReference type="InterPro" id="IPR044069">
    <property type="entry name" value="ZF_C4H2"/>
</dbReference>
<feature type="region of interest" description="Disordered" evidence="2">
    <location>
        <begin position="190"/>
        <end position="226"/>
    </location>
</feature>
<dbReference type="eggNOG" id="KOG4451">
    <property type="taxonomic scope" value="Eukaryota"/>
</dbReference>
<gene>
    <name evidence="4" type="ORF">L798_13786</name>
</gene>
<accession>A0A067QRL3</accession>
<evidence type="ECO:0000256" key="2">
    <source>
        <dbReference type="SAM" id="MobiDB-lite"/>
    </source>
</evidence>
<dbReference type="FunCoup" id="A0A067QRL3">
    <property type="interactions" value="1060"/>
</dbReference>
<feature type="coiled-coil region" evidence="1">
    <location>
        <begin position="28"/>
        <end position="83"/>
    </location>
</feature>
<evidence type="ECO:0000313" key="5">
    <source>
        <dbReference type="Proteomes" id="UP000027135"/>
    </source>
</evidence>
<dbReference type="GO" id="GO:0005634">
    <property type="term" value="C:nucleus"/>
    <property type="evidence" value="ECO:0007669"/>
    <property type="project" value="TreeGrafter"/>
</dbReference>
<dbReference type="GO" id="GO:0045666">
    <property type="term" value="P:positive regulation of neuron differentiation"/>
    <property type="evidence" value="ECO:0007669"/>
    <property type="project" value="TreeGrafter"/>
</dbReference>
<dbReference type="Pfam" id="PF10146">
    <property type="entry name" value="zf-C4H2"/>
    <property type="match status" value="1"/>
</dbReference>
<protein>
    <submittedName>
        <fullName evidence="4">Zinc finger C4H2 domain-containing protein</fullName>
    </submittedName>
</protein>
<feature type="non-terminal residue" evidence="4">
    <location>
        <position position="1"/>
    </location>
</feature>
<evidence type="ECO:0000259" key="3">
    <source>
        <dbReference type="PROSITE" id="PS51896"/>
    </source>
</evidence>
<dbReference type="OMA" id="INMANRI"/>
<proteinExistence type="predicted"/>
<dbReference type="PANTHER" id="PTHR31058:SF2">
    <property type="entry name" value="ZINC FINGER C4H2 DOMAIN-CONTAINING PROTEIN"/>
    <property type="match status" value="1"/>
</dbReference>
<dbReference type="InterPro" id="IPR018482">
    <property type="entry name" value="Znf-C4H2"/>
</dbReference>
<name>A0A067QRL3_ZOONE</name>
<reference evidence="4 5" key="1">
    <citation type="journal article" date="2014" name="Nat. Commun.">
        <title>Molecular traces of alternative social organization in a termite genome.</title>
        <authorList>
            <person name="Terrapon N."/>
            <person name="Li C."/>
            <person name="Robertson H.M."/>
            <person name="Ji L."/>
            <person name="Meng X."/>
            <person name="Booth W."/>
            <person name="Chen Z."/>
            <person name="Childers C.P."/>
            <person name="Glastad K.M."/>
            <person name="Gokhale K."/>
            <person name="Gowin J."/>
            <person name="Gronenberg W."/>
            <person name="Hermansen R.A."/>
            <person name="Hu H."/>
            <person name="Hunt B.G."/>
            <person name="Huylmans A.K."/>
            <person name="Khalil S.M."/>
            <person name="Mitchell R.D."/>
            <person name="Munoz-Torres M.C."/>
            <person name="Mustard J.A."/>
            <person name="Pan H."/>
            <person name="Reese J.T."/>
            <person name="Scharf M.E."/>
            <person name="Sun F."/>
            <person name="Vogel H."/>
            <person name="Xiao J."/>
            <person name="Yang W."/>
            <person name="Yang Z."/>
            <person name="Yang Z."/>
            <person name="Zhou J."/>
            <person name="Zhu J."/>
            <person name="Brent C.S."/>
            <person name="Elsik C.G."/>
            <person name="Goodisman M.A."/>
            <person name="Liberles D.A."/>
            <person name="Roe R.M."/>
            <person name="Vargo E.L."/>
            <person name="Vilcinskas A."/>
            <person name="Wang J."/>
            <person name="Bornberg-Bauer E."/>
            <person name="Korb J."/>
            <person name="Zhang G."/>
            <person name="Liebig J."/>
        </authorList>
    </citation>
    <scope>NUCLEOTIDE SEQUENCE [LARGE SCALE GENOMIC DNA]</scope>
    <source>
        <tissue evidence="4">Whole organism</tissue>
    </source>
</reference>
<dbReference type="PANTHER" id="PTHR31058">
    <property type="entry name" value="ZINC FINGER C4H2 DOMAIN-CONTAINING PROTEIN"/>
    <property type="match status" value="1"/>
</dbReference>
<keyword evidence="1" id="KW-0175">Coiled coil</keyword>
<dbReference type="InParanoid" id="A0A067QRL3"/>
<dbReference type="Proteomes" id="UP000027135">
    <property type="component" value="Unassembled WGS sequence"/>
</dbReference>
<evidence type="ECO:0000313" key="4">
    <source>
        <dbReference type="EMBL" id="KDR12408.1"/>
    </source>
</evidence>
<dbReference type="STRING" id="136037.A0A067QRL3"/>
<evidence type="ECO:0000256" key="1">
    <source>
        <dbReference type="SAM" id="Coils"/>
    </source>
</evidence>
<feature type="domain" description="C4H2-type" evidence="3">
    <location>
        <begin position="216"/>
        <end position="257"/>
    </location>
</feature>
<keyword evidence="5" id="KW-1185">Reference proteome</keyword>
<feature type="region of interest" description="Disordered" evidence="2">
    <location>
        <begin position="238"/>
        <end position="257"/>
    </location>
</feature>
<dbReference type="AlphaFoldDB" id="A0A067QRL3"/>
<dbReference type="EMBL" id="KK853019">
    <property type="protein sequence ID" value="KDR12408.1"/>
    <property type="molecule type" value="Genomic_DNA"/>
</dbReference>
<dbReference type="PROSITE" id="PS51896">
    <property type="entry name" value="ZF_C4H2"/>
    <property type="match status" value="1"/>
</dbReference>
<feature type="compositionally biased region" description="Pro residues" evidence="2">
    <location>
        <begin position="202"/>
        <end position="221"/>
    </location>
</feature>
<sequence>RAKTLQLEKMKLRIIHEVEATEQEDKCLSEYKQEMDLLMQEKMAHVEELRQIHADINSMEIVIKQAEESRNRALDTAKRIHEEYRPLKLDIDRMRREYLGLERLPELHEEEGDLITPESHCFVNQSTAIFKVEIVLKIFIHSTISFCSYFEKHFKSDWRPEMREEPTLSTLALAHQGAASAFLAPTQPPMQLVQSSNKPEQRPLPPAPGPAPTFRQQPPPMKSCLSCHQQIHRNAPICPLCKAKSRSRNPKKPKKKD</sequence>